<keyword evidence="7" id="KW-0479">Metal-binding</keyword>
<evidence type="ECO:0000313" key="9">
    <source>
        <dbReference type="EMBL" id="PIV70898.1"/>
    </source>
</evidence>
<evidence type="ECO:0000256" key="7">
    <source>
        <dbReference type="HAMAP-Rule" id="MF_00440"/>
    </source>
</evidence>
<dbReference type="GO" id="GO:0003677">
    <property type="term" value="F:DNA binding"/>
    <property type="evidence" value="ECO:0007669"/>
    <property type="project" value="UniProtKB-KW"/>
</dbReference>
<keyword evidence="2 7" id="KW-0547">Nucleotide-binding</keyword>
<dbReference type="InterPro" id="IPR005144">
    <property type="entry name" value="ATP-cone_dom"/>
</dbReference>
<keyword evidence="7" id="KW-0863">Zinc-finger</keyword>
<name>A0A2M7EJY9_9BACT</name>
<dbReference type="GO" id="GO:0045892">
    <property type="term" value="P:negative regulation of DNA-templated transcription"/>
    <property type="evidence" value="ECO:0007669"/>
    <property type="project" value="UniProtKB-UniRule"/>
</dbReference>
<proteinExistence type="inferred from homology"/>
<evidence type="ECO:0000256" key="5">
    <source>
        <dbReference type="ARBA" id="ARBA00023125"/>
    </source>
</evidence>
<evidence type="ECO:0000256" key="3">
    <source>
        <dbReference type="ARBA" id="ARBA00022840"/>
    </source>
</evidence>
<dbReference type="GO" id="GO:0008270">
    <property type="term" value="F:zinc ion binding"/>
    <property type="evidence" value="ECO:0007669"/>
    <property type="project" value="UniProtKB-UniRule"/>
</dbReference>
<evidence type="ECO:0000259" key="8">
    <source>
        <dbReference type="PROSITE" id="PS51161"/>
    </source>
</evidence>
<dbReference type="AlphaFoldDB" id="A0A2M7EJY9"/>
<evidence type="ECO:0000313" key="10">
    <source>
        <dbReference type="Proteomes" id="UP000228762"/>
    </source>
</evidence>
<protein>
    <recommendedName>
        <fullName evidence="7">Transcriptional repressor NrdR</fullName>
    </recommendedName>
</protein>
<dbReference type="PANTHER" id="PTHR30455">
    <property type="entry name" value="TRANSCRIPTIONAL REPRESSOR NRDR"/>
    <property type="match status" value="1"/>
</dbReference>
<evidence type="ECO:0000256" key="6">
    <source>
        <dbReference type="ARBA" id="ARBA00023163"/>
    </source>
</evidence>
<evidence type="ECO:0000256" key="2">
    <source>
        <dbReference type="ARBA" id="ARBA00022741"/>
    </source>
</evidence>
<dbReference type="InterPro" id="IPR055173">
    <property type="entry name" value="NrdR-like_N"/>
</dbReference>
<dbReference type="Pfam" id="PF22811">
    <property type="entry name" value="Zn_ribbon_NrdR"/>
    <property type="match status" value="1"/>
</dbReference>
<dbReference type="InterPro" id="IPR003796">
    <property type="entry name" value="RNR_NrdR-like"/>
</dbReference>
<feature type="zinc finger region" evidence="7">
    <location>
        <begin position="3"/>
        <end position="34"/>
    </location>
</feature>
<dbReference type="HAMAP" id="MF_00440">
    <property type="entry name" value="NrdR"/>
    <property type="match status" value="1"/>
</dbReference>
<dbReference type="PROSITE" id="PS51161">
    <property type="entry name" value="ATP_CONE"/>
    <property type="match status" value="1"/>
</dbReference>
<feature type="domain" description="ATP-cone" evidence="8">
    <location>
        <begin position="49"/>
        <end position="139"/>
    </location>
</feature>
<gene>
    <name evidence="7" type="primary">nrdR</name>
    <name evidence="9" type="ORF">COW57_02665</name>
</gene>
<dbReference type="NCBIfam" id="TIGR00244">
    <property type="entry name" value="transcriptional regulator NrdR"/>
    <property type="match status" value="1"/>
</dbReference>
<keyword evidence="7" id="KW-0862">Zinc</keyword>
<evidence type="ECO:0000256" key="1">
    <source>
        <dbReference type="ARBA" id="ARBA00022491"/>
    </source>
</evidence>
<accession>A0A2M7EJY9</accession>
<keyword evidence="1 7" id="KW-0678">Repressor</keyword>
<organism evidence="9 10">
    <name type="scientific">Candidatus Roizmanbacteria bacterium CG17_big_fil_post_rev_8_21_14_2_50_39_7</name>
    <dbReference type="NCBI Taxonomy" id="1974858"/>
    <lineage>
        <taxon>Bacteria</taxon>
        <taxon>Candidatus Roizmaniibacteriota</taxon>
    </lineage>
</organism>
<dbReference type="GO" id="GO:0005524">
    <property type="term" value="F:ATP binding"/>
    <property type="evidence" value="ECO:0007669"/>
    <property type="project" value="UniProtKB-UniRule"/>
</dbReference>
<keyword evidence="5 7" id="KW-0238">DNA-binding</keyword>
<dbReference type="Proteomes" id="UP000228762">
    <property type="component" value="Unassembled WGS sequence"/>
</dbReference>
<comment type="similarity">
    <text evidence="7">Belongs to the NrdR family.</text>
</comment>
<keyword evidence="4 7" id="KW-0805">Transcription regulation</keyword>
<comment type="caution">
    <text evidence="9">The sequence shown here is derived from an EMBL/GenBank/DDBJ whole genome shotgun (WGS) entry which is preliminary data.</text>
</comment>
<reference evidence="10" key="1">
    <citation type="submission" date="2017-09" db="EMBL/GenBank/DDBJ databases">
        <title>Depth-based differentiation of microbial function through sediment-hosted aquifers and enrichment of novel symbionts in the deep terrestrial subsurface.</title>
        <authorList>
            <person name="Probst A.J."/>
            <person name="Ladd B."/>
            <person name="Jarett J.K."/>
            <person name="Geller-Mcgrath D.E."/>
            <person name="Sieber C.M.K."/>
            <person name="Emerson J.B."/>
            <person name="Anantharaman K."/>
            <person name="Thomas B.C."/>
            <person name="Malmstrom R."/>
            <person name="Stieglmeier M."/>
            <person name="Klingl A."/>
            <person name="Woyke T."/>
            <person name="Ryan C.M."/>
            <person name="Banfield J.F."/>
        </authorList>
    </citation>
    <scope>NUCLEOTIDE SEQUENCE [LARGE SCALE GENOMIC DNA]</scope>
</reference>
<evidence type="ECO:0000256" key="4">
    <source>
        <dbReference type="ARBA" id="ARBA00023015"/>
    </source>
</evidence>
<dbReference type="EMBL" id="PFEV01000125">
    <property type="protein sequence ID" value="PIV70898.1"/>
    <property type="molecule type" value="Genomic_DNA"/>
</dbReference>
<dbReference type="PANTHER" id="PTHR30455:SF2">
    <property type="entry name" value="TRANSCRIPTIONAL REPRESSOR NRDR"/>
    <property type="match status" value="1"/>
</dbReference>
<dbReference type="Pfam" id="PF03477">
    <property type="entry name" value="ATP-cone"/>
    <property type="match status" value="1"/>
</dbReference>
<keyword evidence="6 7" id="KW-0804">Transcription</keyword>
<comment type="cofactor">
    <cofactor evidence="7">
        <name>Zn(2+)</name>
        <dbReference type="ChEBI" id="CHEBI:29105"/>
    </cofactor>
    <text evidence="7">Binds 1 zinc ion.</text>
</comment>
<keyword evidence="3 7" id="KW-0067">ATP-binding</keyword>
<sequence>MNCLFCKNADTEVIETRLVDEGVAIRRRRSCPKCQKRFTTYERAEEFPILVVKKDGKRERFNRDKVRLGLQKACEKTVVTASQIEDMISKIEQELKQGDSTEADSSIIGSLIAKQLKKVDKIAYIRFASVFKRFVELDDFQNEIKNLS</sequence>
<comment type="function">
    <text evidence="7">Negatively regulates transcription of bacterial ribonucleotide reductase nrd genes and operons by binding to NrdR-boxes.</text>
</comment>